<feature type="compositionally biased region" description="Low complexity" evidence="1">
    <location>
        <begin position="126"/>
        <end position="148"/>
    </location>
</feature>
<reference evidence="2" key="1">
    <citation type="submission" date="2023-03" db="EMBL/GenBank/DDBJ databases">
        <title>Massive genome expansion in bonnet fungi (Mycena s.s.) driven by repeated elements and novel gene families across ecological guilds.</title>
        <authorList>
            <consortium name="Lawrence Berkeley National Laboratory"/>
            <person name="Harder C.B."/>
            <person name="Miyauchi S."/>
            <person name="Viragh M."/>
            <person name="Kuo A."/>
            <person name="Thoen E."/>
            <person name="Andreopoulos B."/>
            <person name="Lu D."/>
            <person name="Skrede I."/>
            <person name="Drula E."/>
            <person name="Henrissat B."/>
            <person name="Morin E."/>
            <person name="Kohler A."/>
            <person name="Barry K."/>
            <person name="LaButti K."/>
            <person name="Morin E."/>
            <person name="Salamov A."/>
            <person name="Lipzen A."/>
            <person name="Mereny Z."/>
            <person name="Hegedus B."/>
            <person name="Baldrian P."/>
            <person name="Stursova M."/>
            <person name="Weitz H."/>
            <person name="Taylor A."/>
            <person name="Grigoriev I.V."/>
            <person name="Nagy L.G."/>
            <person name="Martin F."/>
            <person name="Kauserud H."/>
        </authorList>
    </citation>
    <scope>NUCLEOTIDE SEQUENCE</scope>
    <source>
        <strain evidence="2">9144</strain>
    </source>
</reference>
<accession>A0AAD6UMD1</accession>
<evidence type="ECO:0000256" key="1">
    <source>
        <dbReference type="SAM" id="MobiDB-lite"/>
    </source>
</evidence>
<feature type="compositionally biased region" description="Acidic residues" evidence="1">
    <location>
        <begin position="149"/>
        <end position="163"/>
    </location>
</feature>
<evidence type="ECO:0000313" key="2">
    <source>
        <dbReference type="EMBL" id="KAJ7190390.1"/>
    </source>
</evidence>
<sequence length="285" mass="31880">MPLAARRAQRAGALWKSYIRNHKGRHRRALLRRRAAARARQANPAPRTSLFGVDLDFGASSSSDSSTSSDSSSSSSDTSSDNSWSDILGPNWRFISDISVDGEYSITGLTTSTTSSNPSGMPELLSVGSDSSSSNSSSDSGWSWSSGAEGDDEDSGDSDDEDTADQRPFLLRRWIQSEIDDMYQNRYEQPRDTLPRGPSYLHHVLMALKAGRPDHFRQNLRYFLQFVWSRVTRLFRNENIRLSQGHKRPIRKVPFTAKKSAKIDRSGPAGHHYYNILVHPRIGTD</sequence>
<proteinExistence type="predicted"/>
<feature type="compositionally biased region" description="Low complexity" evidence="1">
    <location>
        <begin position="110"/>
        <end position="119"/>
    </location>
</feature>
<dbReference type="AlphaFoldDB" id="A0AAD6UMD1"/>
<feature type="region of interest" description="Disordered" evidence="1">
    <location>
        <begin position="60"/>
        <end position="83"/>
    </location>
</feature>
<organism evidence="2 3">
    <name type="scientific">Mycena pura</name>
    <dbReference type="NCBI Taxonomy" id="153505"/>
    <lineage>
        <taxon>Eukaryota</taxon>
        <taxon>Fungi</taxon>
        <taxon>Dikarya</taxon>
        <taxon>Basidiomycota</taxon>
        <taxon>Agaricomycotina</taxon>
        <taxon>Agaricomycetes</taxon>
        <taxon>Agaricomycetidae</taxon>
        <taxon>Agaricales</taxon>
        <taxon>Marasmiineae</taxon>
        <taxon>Mycenaceae</taxon>
        <taxon>Mycena</taxon>
    </lineage>
</organism>
<name>A0AAD6UMD1_9AGAR</name>
<feature type="region of interest" description="Disordered" evidence="1">
    <location>
        <begin position="110"/>
        <end position="167"/>
    </location>
</feature>
<gene>
    <name evidence="2" type="ORF">GGX14DRAFT_408084</name>
</gene>
<protein>
    <submittedName>
        <fullName evidence="2">Uncharacterized protein</fullName>
    </submittedName>
</protein>
<dbReference type="EMBL" id="JARJCW010000151">
    <property type="protein sequence ID" value="KAJ7190390.1"/>
    <property type="molecule type" value="Genomic_DNA"/>
</dbReference>
<evidence type="ECO:0000313" key="3">
    <source>
        <dbReference type="Proteomes" id="UP001219525"/>
    </source>
</evidence>
<dbReference type="Proteomes" id="UP001219525">
    <property type="component" value="Unassembled WGS sequence"/>
</dbReference>
<keyword evidence="3" id="KW-1185">Reference proteome</keyword>
<comment type="caution">
    <text evidence="2">The sequence shown here is derived from an EMBL/GenBank/DDBJ whole genome shotgun (WGS) entry which is preliminary data.</text>
</comment>